<evidence type="ECO:0000259" key="1">
    <source>
        <dbReference type="PROSITE" id="PS51464"/>
    </source>
</evidence>
<dbReference type="InterPro" id="IPR024713">
    <property type="entry name" value="Fructosamine_deglycase_FrlB"/>
</dbReference>
<dbReference type="PIRSF" id="PIRSF009290">
    <property type="entry name" value="FrlB"/>
    <property type="match status" value="1"/>
</dbReference>
<name>A0A8J8SGZ0_9FIRM</name>
<dbReference type="RefSeq" id="WP_212698367.1">
    <property type="nucleotide sequence ID" value="NZ_CP058649.1"/>
</dbReference>
<dbReference type="Pfam" id="PF01380">
    <property type="entry name" value="SIS"/>
    <property type="match status" value="1"/>
</dbReference>
<proteinExistence type="predicted"/>
<dbReference type="GO" id="GO:0006487">
    <property type="term" value="P:protein N-linked glycosylation"/>
    <property type="evidence" value="ECO:0007669"/>
    <property type="project" value="TreeGrafter"/>
</dbReference>
<dbReference type="KEGG" id="vpy:HZI73_11485"/>
<keyword evidence="3" id="KW-1185">Reference proteome</keyword>
<dbReference type="InterPro" id="IPR001347">
    <property type="entry name" value="SIS_dom"/>
</dbReference>
<organism evidence="2 3">
    <name type="scientific">Vallitalea pronyensis</name>
    <dbReference type="NCBI Taxonomy" id="1348613"/>
    <lineage>
        <taxon>Bacteria</taxon>
        <taxon>Bacillati</taxon>
        <taxon>Bacillota</taxon>
        <taxon>Clostridia</taxon>
        <taxon>Lachnospirales</taxon>
        <taxon>Vallitaleaceae</taxon>
        <taxon>Vallitalea</taxon>
    </lineage>
</organism>
<dbReference type="CDD" id="cd05710">
    <property type="entry name" value="SIS_1"/>
    <property type="match status" value="1"/>
</dbReference>
<protein>
    <submittedName>
        <fullName evidence="2">SIS domain-containing protein</fullName>
    </submittedName>
</protein>
<dbReference type="GO" id="GO:0006047">
    <property type="term" value="P:UDP-N-acetylglucosamine metabolic process"/>
    <property type="evidence" value="ECO:0007669"/>
    <property type="project" value="TreeGrafter"/>
</dbReference>
<dbReference type="GO" id="GO:0004360">
    <property type="term" value="F:glutamine-fructose-6-phosphate transaminase (isomerizing) activity"/>
    <property type="evidence" value="ECO:0007669"/>
    <property type="project" value="TreeGrafter"/>
</dbReference>
<dbReference type="InterPro" id="IPR035488">
    <property type="entry name" value="FrlB_SIS"/>
</dbReference>
<accession>A0A8J8SGZ0</accession>
<gene>
    <name evidence="2" type="ORF">HZI73_11485</name>
</gene>
<sequence length="330" mass="37851">MFNFNEKVVLETEQSGLDIIKKVEQLVDHICQEGYGNLFFVGIGGTFAYAKQAESIVKCQSTLNLHVENAADLIALGNYHLTDKTIVIIESKSGDTPEIVKAVDYVHTLGAKVIGYIGNSESILCKKVDHVIHGNSGPYYFWLSVALRFMYHHGEFGDYHDLMQEIQHLPSTLLNVQKHADLGCEDYAEKYKDAPIQYFIGSGNLEGWAYCYAMCILEEMQWMRTKFVSGADFFHGTLEVIDRDTCVILFKGEDNARSIMDRVHNFVEKVSANVTVFDTKDYAMDKINEKYRGLLSPFVMRAICQRISVHLEHKRRHPLDIRRYYRCLDY</sequence>
<dbReference type="GO" id="GO:0006002">
    <property type="term" value="P:fructose 6-phosphate metabolic process"/>
    <property type="evidence" value="ECO:0007669"/>
    <property type="project" value="TreeGrafter"/>
</dbReference>
<dbReference type="PANTHER" id="PTHR10937:SF14">
    <property type="entry name" value="FRUCTOSELYSINE 6-PHOSPHATE DEGLYCASE"/>
    <property type="match status" value="1"/>
</dbReference>
<dbReference type="Gene3D" id="3.40.50.10490">
    <property type="entry name" value="Glucose-6-phosphate isomerase like protein, domain 1"/>
    <property type="match status" value="2"/>
</dbReference>
<dbReference type="AlphaFoldDB" id="A0A8J8SGZ0"/>
<dbReference type="PROSITE" id="PS51464">
    <property type="entry name" value="SIS"/>
    <property type="match status" value="1"/>
</dbReference>
<feature type="domain" description="SIS" evidence="1">
    <location>
        <begin position="26"/>
        <end position="165"/>
    </location>
</feature>
<dbReference type="PANTHER" id="PTHR10937">
    <property type="entry name" value="GLUCOSAMINE--FRUCTOSE-6-PHOSPHATE AMINOTRANSFERASE, ISOMERIZING"/>
    <property type="match status" value="1"/>
</dbReference>
<dbReference type="EMBL" id="CP058649">
    <property type="protein sequence ID" value="QUI22872.1"/>
    <property type="molecule type" value="Genomic_DNA"/>
</dbReference>
<dbReference type="Proteomes" id="UP000683246">
    <property type="component" value="Chromosome"/>
</dbReference>
<evidence type="ECO:0000313" key="2">
    <source>
        <dbReference type="EMBL" id="QUI22872.1"/>
    </source>
</evidence>
<dbReference type="SUPFAM" id="SSF53697">
    <property type="entry name" value="SIS domain"/>
    <property type="match status" value="1"/>
</dbReference>
<evidence type="ECO:0000313" key="3">
    <source>
        <dbReference type="Proteomes" id="UP000683246"/>
    </source>
</evidence>
<dbReference type="InterPro" id="IPR046348">
    <property type="entry name" value="SIS_dom_sf"/>
</dbReference>
<reference evidence="2" key="1">
    <citation type="submission" date="2020-07" db="EMBL/GenBank/DDBJ databases">
        <title>Vallitalea pronyensis genome.</title>
        <authorList>
            <person name="Postec A."/>
        </authorList>
    </citation>
    <scope>NUCLEOTIDE SEQUENCE</scope>
    <source>
        <strain evidence="2">FatNI3</strain>
    </source>
</reference>
<dbReference type="GO" id="GO:0097367">
    <property type="term" value="F:carbohydrate derivative binding"/>
    <property type="evidence" value="ECO:0007669"/>
    <property type="project" value="InterPro"/>
</dbReference>